<dbReference type="CDD" id="cd00085">
    <property type="entry name" value="HNHc"/>
    <property type="match status" value="1"/>
</dbReference>
<proteinExistence type="predicted"/>
<evidence type="ECO:0000313" key="4">
    <source>
        <dbReference type="Proteomes" id="UP000000628"/>
    </source>
</evidence>
<keyword evidence="3" id="KW-0540">Nuclease</keyword>
<dbReference type="Proteomes" id="UP000000628">
    <property type="component" value="Chromosome"/>
</dbReference>
<organism evidence="3 4">
    <name type="scientific">Jonesia denitrificans (strain ATCC 14870 / DSM 20603 / BCRC 15368 / CIP 55.134 / JCM 11481 / NBRC 15587 / NCTC 10816 / Prevot 55134)</name>
    <name type="common">Listeria denitrificans</name>
    <dbReference type="NCBI Taxonomy" id="471856"/>
    <lineage>
        <taxon>Bacteria</taxon>
        <taxon>Bacillati</taxon>
        <taxon>Actinomycetota</taxon>
        <taxon>Actinomycetes</taxon>
        <taxon>Micrococcales</taxon>
        <taxon>Jonesiaceae</taxon>
        <taxon>Jonesia</taxon>
    </lineage>
</organism>
<reference evidence="3 4" key="1">
    <citation type="journal article" date="2009" name="Stand. Genomic Sci.">
        <title>Complete genome sequence of Jonesia denitrificans type strain (Prevot 55134).</title>
        <authorList>
            <person name="Pukall R."/>
            <person name="Gehrich-Schroter G."/>
            <person name="Lapidus A."/>
            <person name="Nolan M."/>
            <person name="Glavina Del Rio T."/>
            <person name="Lucas S."/>
            <person name="Chen F."/>
            <person name="Tice H."/>
            <person name="Pitluck S."/>
            <person name="Cheng J.F."/>
            <person name="Copeland A."/>
            <person name="Saunders E."/>
            <person name="Brettin T."/>
            <person name="Detter J.C."/>
            <person name="Bruce D."/>
            <person name="Goodwin L."/>
            <person name="Pati A."/>
            <person name="Ivanova N."/>
            <person name="Mavromatis K."/>
            <person name="Ovchinnikova G."/>
            <person name="Chen A."/>
            <person name="Palaniappan K."/>
            <person name="Land M."/>
            <person name="Hauser L."/>
            <person name="Chang Y.J."/>
            <person name="Jeffries C.D."/>
            <person name="Chain P."/>
            <person name="Goker M."/>
            <person name="Bristow J."/>
            <person name="Eisen J.A."/>
            <person name="Markowitz V."/>
            <person name="Hugenholtz P."/>
            <person name="Kyrpides N.C."/>
            <person name="Klenk H.P."/>
            <person name="Han C."/>
        </authorList>
    </citation>
    <scope>NUCLEOTIDE SEQUENCE [LARGE SCALE GENOMIC DNA]</scope>
    <source>
        <strain evidence="4">ATCC 14870 / DSM 20603 / BCRC 15368 / CIP 55.134 / JCM 11481 / NBRC 15587 / NCTC 10816 / Prevot 55134</strain>
    </source>
</reference>
<keyword evidence="4" id="KW-1185">Reference proteome</keyword>
<dbReference type="KEGG" id="jde:Jden_2162"/>
<gene>
    <name evidence="3" type="ordered locus">Jden_2162</name>
</gene>
<dbReference type="Pfam" id="PF01844">
    <property type="entry name" value="HNH"/>
    <property type="match status" value="1"/>
</dbReference>
<dbReference type="SMART" id="SM00507">
    <property type="entry name" value="HNHc"/>
    <property type="match status" value="1"/>
</dbReference>
<dbReference type="Gene3D" id="1.10.30.50">
    <property type="match status" value="1"/>
</dbReference>
<dbReference type="InterPro" id="IPR003615">
    <property type="entry name" value="HNH_nuc"/>
</dbReference>
<dbReference type="HOGENOM" id="CLU_1110251_0_0_11"/>
<dbReference type="EMBL" id="CP001706">
    <property type="protein sequence ID" value="ACV09799.1"/>
    <property type="molecule type" value="Genomic_DNA"/>
</dbReference>
<evidence type="ECO:0000259" key="2">
    <source>
        <dbReference type="SMART" id="SM00507"/>
    </source>
</evidence>
<accession>C7R1G4</accession>
<keyword evidence="3" id="KW-0378">Hydrolase</keyword>
<dbReference type="GO" id="GO:0003676">
    <property type="term" value="F:nucleic acid binding"/>
    <property type="evidence" value="ECO:0007669"/>
    <property type="project" value="InterPro"/>
</dbReference>
<feature type="domain" description="HNH nuclease" evidence="2">
    <location>
        <begin position="178"/>
        <end position="239"/>
    </location>
</feature>
<dbReference type="InterPro" id="IPR002711">
    <property type="entry name" value="HNH"/>
</dbReference>
<evidence type="ECO:0000313" key="3">
    <source>
        <dbReference type="EMBL" id="ACV09799.1"/>
    </source>
</evidence>
<protein>
    <submittedName>
        <fullName evidence="3">HNH endonuclease</fullName>
    </submittedName>
</protein>
<dbReference type="GO" id="GO:0004519">
    <property type="term" value="F:endonuclease activity"/>
    <property type="evidence" value="ECO:0007669"/>
    <property type="project" value="UniProtKB-KW"/>
</dbReference>
<name>C7R1G4_JONDD</name>
<dbReference type="AlphaFoldDB" id="C7R1G4"/>
<sequence>MKTCTIQGCERKHQAKGYCGSHYNQILKPNRHRKEAVACDWCGTTCYKEPSRHNKYQHVYCTLQCRDTHRTALSRLQAGPPLNFLGYWFNCEHCGSEFHTKAINGKYCSTPCSSRAHARARVKTQTEDEWLAFNRKCMECGQAYRHKRQNRLHCSDRCRDIAADKRGAVLHRGWIRDGIRKAIYERDGYVCWICNKLCDTSVDPQTHNDAPTLDHIIPRSKGGTHEESNLKTAHRICNSLRGDGGVEVLF</sequence>
<keyword evidence="3" id="KW-0255">Endonuclease</keyword>
<evidence type="ECO:0000256" key="1">
    <source>
        <dbReference type="SAM" id="MobiDB-lite"/>
    </source>
</evidence>
<dbReference type="GO" id="GO:0008270">
    <property type="term" value="F:zinc ion binding"/>
    <property type="evidence" value="ECO:0007669"/>
    <property type="project" value="InterPro"/>
</dbReference>
<feature type="region of interest" description="Disordered" evidence="1">
    <location>
        <begin position="209"/>
        <end position="228"/>
    </location>
</feature>
<dbReference type="eggNOG" id="COG1403">
    <property type="taxonomic scope" value="Bacteria"/>
</dbReference>
<dbReference type="STRING" id="471856.Jden_2162"/>